<evidence type="ECO:0000313" key="2">
    <source>
        <dbReference type="WBParaSite" id="L893_g15917.t1"/>
    </source>
</evidence>
<dbReference type="AlphaFoldDB" id="A0A1I7YG05"/>
<keyword evidence="1" id="KW-1185">Reference proteome</keyword>
<protein>
    <submittedName>
        <fullName evidence="2">F-box domain-containing protein</fullName>
    </submittedName>
</protein>
<accession>A0A1I7YG05</accession>
<dbReference type="Proteomes" id="UP000095287">
    <property type="component" value="Unplaced"/>
</dbReference>
<evidence type="ECO:0000313" key="1">
    <source>
        <dbReference type="Proteomes" id="UP000095287"/>
    </source>
</evidence>
<dbReference type="WBParaSite" id="L893_g15917.t1">
    <property type="protein sequence ID" value="L893_g15917.t1"/>
    <property type="gene ID" value="L893_g15917"/>
</dbReference>
<proteinExistence type="predicted"/>
<reference evidence="2" key="1">
    <citation type="submission" date="2016-11" db="UniProtKB">
        <authorList>
            <consortium name="WormBaseParasite"/>
        </authorList>
    </citation>
    <scope>IDENTIFICATION</scope>
</reference>
<sequence>MDAVPWKFVNSVVELFGRETLERLARKVRHPLWKNVVDLHHRNRVYYEVRFRKLGGGIKHLFMNSNLVSMRTIQGKGRFARIVGVIDLTIDSNLSYWCKVESLGKAETTKLLETISPLIDPVSGSFSSYRGSPDCTRMLLTSLFKRVYLQKIRIPYCGKIAYDFLEDQINNSPFLAYIDLFNVEILRRNWPKSTLDRILFWNSGEILFKRKAWKACQCFYLLRKFTSYQQLRRESLKSLEGKRESQFCFPLYWRRSGRSTRFFKHDTEKSVTVFSNRSFLMSCYKCECDKFEKCQLKEIAFKYPELHDV</sequence>
<organism evidence="1 2">
    <name type="scientific">Steinernema glaseri</name>
    <dbReference type="NCBI Taxonomy" id="37863"/>
    <lineage>
        <taxon>Eukaryota</taxon>
        <taxon>Metazoa</taxon>
        <taxon>Ecdysozoa</taxon>
        <taxon>Nematoda</taxon>
        <taxon>Chromadorea</taxon>
        <taxon>Rhabditida</taxon>
        <taxon>Tylenchina</taxon>
        <taxon>Panagrolaimomorpha</taxon>
        <taxon>Strongyloidoidea</taxon>
        <taxon>Steinernematidae</taxon>
        <taxon>Steinernema</taxon>
    </lineage>
</organism>
<name>A0A1I7YG05_9BILA</name>